<gene>
    <name evidence="2" type="ORF">Bhyg_14165</name>
</gene>
<dbReference type="InterPro" id="IPR021862">
    <property type="entry name" value="DUF3472"/>
</dbReference>
<protein>
    <recommendedName>
        <fullName evidence="1">DUF5077 domain-containing protein</fullName>
    </recommendedName>
</protein>
<evidence type="ECO:0000313" key="2">
    <source>
        <dbReference type="EMBL" id="KAJ6635579.1"/>
    </source>
</evidence>
<dbReference type="Pfam" id="PF16871">
    <property type="entry name" value="DUF5077"/>
    <property type="match status" value="1"/>
</dbReference>
<dbReference type="Pfam" id="PF11958">
    <property type="entry name" value="DUF3472"/>
    <property type="match status" value="1"/>
</dbReference>
<evidence type="ECO:0000313" key="3">
    <source>
        <dbReference type="Proteomes" id="UP001151699"/>
    </source>
</evidence>
<name>A0A9Q0MRD6_9DIPT</name>
<feature type="domain" description="DUF5077" evidence="1">
    <location>
        <begin position="68"/>
        <end position="151"/>
    </location>
</feature>
<organism evidence="2 3">
    <name type="scientific">Pseudolycoriella hygida</name>
    <dbReference type="NCBI Taxonomy" id="35572"/>
    <lineage>
        <taxon>Eukaryota</taxon>
        <taxon>Metazoa</taxon>
        <taxon>Ecdysozoa</taxon>
        <taxon>Arthropoda</taxon>
        <taxon>Hexapoda</taxon>
        <taxon>Insecta</taxon>
        <taxon>Pterygota</taxon>
        <taxon>Neoptera</taxon>
        <taxon>Endopterygota</taxon>
        <taxon>Diptera</taxon>
        <taxon>Nematocera</taxon>
        <taxon>Sciaroidea</taxon>
        <taxon>Sciaridae</taxon>
        <taxon>Pseudolycoriella</taxon>
    </lineage>
</organism>
<sequence length="414" mass="47396">MFERYKYCLTRHQSCLNFCVETNNMTDNEHKEHGPCRSNCTWNVPLAGNAFITSCDAHHTEVVTAYVPCEAELGLRLKVPFGKSSIKVTLKNACCTVRQYERTLQVEGSEYKYVAIGDVTLNRVGYMQLELQGVERTGHFFADVSDLVITCRHEIRCVADDFYFGRRGPSVHLKYKLPCDQNVSYFYNEIIVPEGEDAVGAYFCAAGFDGGYFGIQANSGIERRILFSIWSTYNTDNPACIPDEYKIRLIRKGDDVYVGEFGNEGSGGQSFLRYNWKSEVKYKFLVNATPLGSNETQFTAWFWPPEKGEWMLIASFLRPREKNFIPETGHICRTARFGNQWIRDCHGCWHEITAAELTGDATSKRNRQDFAGGVVDKDFFLRNCGFFNESIQLHQNFERCRNHTEPSIAFHTLP</sequence>
<dbReference type="InterPro" id="IPR031712">
    <property type="entry name" value="DUF5077"/>
</dbReference>
<dbReference type="OrthoDB" id="7769523at2759"/>
<keyword evidence="3" id="KW-1185">Reference proteome</keyword>
<dbReference type="EMBL" id="WJQU01000004">
    <property type="protein sequence ID" value="KAJ6635579.1"/>
    <property type="molecule type" value="Genomic_DNA"/>
</dbReference>
<comment type="caution">
    <text evidence="2">The sequence shown here is derived from an EMBL/GenBank/DDBJ whole genome shotgun (WGS) entry which is preliminary data.</text>
</comment>
<dbReference type="Proteomes" id="UP001151699">
    <property type="component" value="Chromosome C"/>
</dbReference>
<proteinExistence type="predicted"/>
<dbReference type="AlphaFoldDB" id="A0A9Q0MRD6"/>
<accession>A0A9Q0MRD6</accession>
<evidence type="ECO:0000259" key="1">
    <source>
        <dbReference type="Pfam" id="PF16871"/>
    </source>
</evidence>
<reference evidence="2" key="1">
    <citation type="submission" date="2022-07" db="EMBL/GenBank/DDBJ databases">
        <authorList>
            <person name="Trinca V."/>
            <person name="Uliana J.V.C."/>
            <person name="Torres T.T."/>
            <person name="Ward R.J."/>
            <person name="Monesi N."/>
        </authorList>
    </citation>
    <scope>NUCLEOTIDE SEQUENCE</scope>
    <source>
        <strain evidence="2">HSMRA1968</strain>
        <tissue evidence="2">Whole embryos</tissue>
    </source>
</reference>